<keyword evidence="3" id="KW-1185">Reference proteome</keyword>
<feature type="compositionally biased region" description="Low complexity" evidence="1">
    <location>
        <begin position="24"/>
        <end position="34"/>
    </location>
</feature>
<feature type="region of interest" description="Disordered" evidence="1">
    <location>
        <begin position="1"/>
        <end position="84"/>
    </location>
</feature>
<evidence type="ECO:0000313" key="2">
    <source>
        <dbReference type="EMBL" id="SPP76436.1"/>
    </source>
</evidence>
<evidence type="ECO:0000256" key="1">
    <source>
        <dbReference type="SAM" id="MobiDB-lite"/>
    </source>
</evidence>
<gene>
    <name evidence="2" type="ORF">DGUA_6G006972</name>
</gene>
<dbReference type="Proteomes" id="UP000268350">
    <property type="component" value="Unassembled WGS sequence"/>
</dbReference>
<evidence type="ECO:0000313" key="3">
    <source>
        <dbReference type="Proteomes" id="UP000268350"/>
    </source>
</evidence>
<accession>A0A3B0JSV2</accession>
<organism evidence="2 3">
    <name type="scientific">Drosophila guanche</name>
    <name type="common">Fruit fly</name>
    <dbReference type="NCBI Taxonomy" id="7266"/>
    <lineage>
        <taxon>Eukaryota</taxon>
        <taxon>Metazoa</taxon>
        <taxon>Ecdysozoa</taxon>
        <taxon>Arthropoda</taxon>
        <taxon>Hexapoda</taxon>
        <taxon>Insecta</taxon>
        <taxon>Pterygota</taxon>
        <taxon>Neoptera</taxon>
        <taxon>Endopterygota</taxon>
        <taxon>Diptera</taxon>
        <taxon>Brachycera</taxon>
        <taxon>Muscomorpha</taxon>
        <taxon>Ephydroidea</taxon>
        <taxon>Drosophilidae</taxon>
        <taxon>Drosophila</taxon>
        <taxon>Sophophora</taxon>
    </lineage>
</organism>
<name>A0A3B0JSV2_DROGU</name>
<reference evidence="3" key="1">
    <citation type="submission" date="2018-01" db="EMBL/GenBank/DDBJ databases">
        <authorList>
            <person name="Alioto T."/>
            <person name="Alioto T."/>
        </authorList>
    </citation>
    <scope>NUCLEOTIDE SEQUENCE [LARGE SCALE GENOMIC DNA]</scope>
</reference>
<feature type="compositionally biased region" description="Acidic residues" evidence="1">
    <location>
        <begin position="71"/>
        <end position="81"/>
    </location>
</feature>
<sequence length="97" mass="10345">MFALAKEPAGQPPASIHSYSWHPASSIQQSASSAKDGVGSGMGFASWTRPPPHSVGKSDAQLTSNNHDNGNDNDNDNGNDDMEIRSFCVLPYRVTRG</sequence>
<dbReference type="AlphaFoldDB" id="A0A3B0JSV2"/>
<proteinExistence type="predicted"/>
<dbReference type="EMBL" id="OUUW01000002">
    <property type="protein sequence ID" value="SPP76436.1"/>
    <property type="molecule type" value="Genomic_DNA"/>
</dbReference>
<protein>
    <submittedName>
        <fullName evidence="2">Uncharacterized protein</fullName>
    </submittedName>
</protein>